<proteinExistence type="predicted"/>
<evidence type="ECO:0000259" key="4">
    <source>
        <dbReference type="Pfam" id="PF25225"/>
    </source>
</evidence>
<dbReference type="InterPro" id="IPR057162">
    <property type="entry name" value="DUF7840"/>
</dbReference>
<accession>A0A110B5X9</accession>
<dbReference type="Pfam" id="PF25225">
    <property type="entry name" value="DUF7843"/>
    <property type="match status" value="1"/>
</dbReference>
<dbReference type="EMBL" id="AP017372">
    <property type="protein sequence ID" value="BAU58795.2"/>
    <property type="molecule type" value="Genomic_DNA"/>
</dbReference>
<feature type="domain" description="DUF7840" evidence="3">
    <location>
        <begin position="349"/>
        <end position="580"/>
    </location>
</feature>
<feature type="domain" description="DUF7843" evidence="4">
    <location>
        <begin position="2"/>
        <end position="52"/>
    </location>
</feature>
<keyword evidence="6" id="KW-1185">Reference proteome</keyword>
<evidence type="ECO:0000259" key="2">
    <source>
        <dbReference type="Pfam" id="PF13387"/>
    </source>
</evidence>
<feature type="compositionally biased region" description="Basic and acidic residues" evidence="1">
    <location>
        <begin position="345"/>
        <end position="356"/>
    </location>
</feature>
<reference evidence="5" key="1">
    <citation type="submission" date="2016-02" db="EMBL/GenBank/DDBJ databases">
        <title>Halorhodospira halochloris DSM-1059 complete genome, version 2.</title>
        <authorList>
            <person name="Tsukatani Y."/>
        </authorList>
    </citation>
    <scope>NUCLEOTIDE SEQUENCE</scope>
    <source>
        <strain evidence="5">DSM 1059</strain>
    </source>
</reference>
<name>A0A110B5X9_HALHR</name>
<evidence type="ECO:0000259" key="3">
    <source>
        <dbReference type="Pfam" id="PF25222"/>
    </source>
</evidence>
<dbReference type="KEGG" id="hhk:HH1059_20860"/>
<gene>
    <name evidence="5" type="ORF">HH1059_20860</name>
</gene>
<organism evidence="5 6">
    <name type="scientific">Halorhodospira halochloris</name>
    <name type="common">Ectothiorhodospira halochloris</name>
    <dbReference type="NCBI Taxonomy" id="1052"/>
    <lineage>
        <taxon>Bacteria</taxon>
        <taxon>Pseudomonadati</taxon>
        <taxon>Pseudomonadota</taxon>
        <taxon>Gammaproteobacteria</taxon>
        <taxon>Chromatiales</taxon>
        <taxon>Ectothiorhodospiraceae</taxon>
        <taxon>Halorhodospira</taxon>
    </lineage>
</organism>
<protein>
    <submittedName>
        <fullName evidence="5">Outermembrane protein</fullName>
    </submittedName>
</protein>
<evidence type="ECO:0000313" key="6">
    <source>
        <dbReference type="Proteomes" id="UP000218890"/>
    </source>
</evidence>
<evidence type="ECO:0000313" key="5">
    <source>
        <dbReference type="EMBL" id="BAU58795.2"/>
    </source>
</evidence>
<dbReference type="InterPro" id="IPR057165">
    <property type="entry name" value="DUF7843"/>
</dbReference>
<sequence>MVKTPGFYLHEDGRNDPHAELKATLKALFAPTIPGADDAHAACLFPARRQFIFSELNLAEFISRLPTPQCRAYTSWRERIETERVALIFADAYMGNPASMFGHTLLRLDSSADSKHTLTSFALNHAAQTGEDHGVIFAMRGVLGSYPGSYAIMPYYQKVNEYTRLDRRDLWEYKLNLDDAAIDRLLAHLWELDGVGLPYYFFYQNCSLRLMYLLEIADPDLDLVSNFNFWAIPADTVRAVKEHPELVDQITYRPSAARKLDYAFEQLTDDQSKLAKDLAYGEIDASSEALVELPEDKRAHILEAGYEYLDYLAQTKDLGEESRSRRYNLLLARSRLSAESLADPPRPDVRPDEGHRTGRYGIGFGQLDGVNYAEIQWRGSYHDLLDPPGGYLPGAQIEMLDLRARYYQDDDPRNGTEPDGGLELERLNLVNVRSITPRNQPLPGITWGAELGAQQHRAEEGQRALAGTTSAHVGSAWRFGDTKSGRLVVAGATTLRGSPDFDDGYRAGVGGQMEILYSRPLARLSLSAESLAFHDNKESWRVAAKTAISITSNSAIRLHAIREKDFEVRHNEVQLLMHFYF</sequence>
<dbReference type="Pfam" id="PF13387">
    <property type="entry name" value="Lnb_N"/>
    <property type="match status" value="1"/>
</dbReference>
<dbReference type="AlphaFoldDB" id="A0A110B5X9"/>
<evidence type="ECO:0000256" key="1">
    <source>
        <dbReference type="SAM" id="MobiDB-lite"/>
    </source>
</evidence>
<feature type="region of interest" description="Disordered" evidence="1">
    <location>
        <begin position="338"/>
        <end position="357"/>
    </location>
</feature>
<dbReference type="Pfam" id="PF25222">
    <property type="entry name" value="DUF7840"/>
    <property type="match status" value="1"/>
</dbReference>
<dbReference type="Proteomes" id="UP000218890">
    <property type="component" value="Chromosome"/>
</dbReference>
<dbReference type="InterPro" id="IPR025178">
    <property type="entry name" value="Lnb_N"/>
</dbReference>
<feature type="domain" description="Lnb N-terminal periplasmic" evidence="2">
    <location>
        <begin position="73"/>
        <end position="242"/>
    </location>
</feature>